<evidence type="ECO:0000256" key="3">
    <source>
        <dbReference type="ARBA" id="ARBA00022692"/>
    </source>
</evidence>
<dbReference type="GO" id="GO:0005886">
    <property type="term" value="C:plasma membrane"/>
    <property type="evidence" value="ECO:0007669"/>
    <property type="project" value="UniProtKB-SubCell"/>
</dbReference>
<feature type="transmembrane region" description="Helical" evidence="7">
    <location>
        <begin position="421"/>
        <end position="443"/>
    </location>
</feature>
<dbReference type="PANTHER" id="PTHR30572">
    <property type="entry name" value="MEMBRANE COMPONENT OF TRANSPORTER-RELATED"/>
    <property type="match status" value="1"/>
</dbReference>
<evidence type="ECO:0000256" key="4">
    <source>
        <dbReference type="ARBA" id="ARBA00022989"/>
    </source>
</evidence>
<comment type="subcellular location">
    <subcellularLocation>
        <location evidence="1">Cell membrane</location>
        <topology evidence="1">Multi-pass membrane protein</topology>
    </subcellularLocation>
</comment>
<evidence type="ECO:0000256" key="1">
    <source>
        <dbReference type="ARBA" id="ARBA00004651"/>
    </source>
</evidence>
<accession>A0A9X3PQS5</accession>
<keyword evidence="12" id="KW-1185">Reference proteome</keyword>
<reference evidence="10 12" key="2">
    <citation type="submission" date="2023-07" db="EMBL/GenBank/DDBJ databases">
        <title>Sequencing the genomes of 1000 actinobacteria strains.</title>
        <authorList>
            <person name="Klenk H.-P."/>
        </authorList>
    </citation>
    <scope>NUCLEOTIDE SEQUENCE [LARGE SCALE GENOMIC DNA]</scope>
    <source>
        <strain evidence="10 12">DSM 44724</strain>
    </source>
</reference>
<dbReference type="InterPro" id="IPR003838">
    <property type="entry name" value="ABC3_permease_C"/>
</dbReference>
<dbReference type="InterPro" id="IPR050250">
    <property type="entry name" value="Macrolide_Exporter_MacB"/>
</dbReference>
<feature type="domain" description="ABC3 transporter permease C-terminal" evidence="8">
    <location>
        <begin position="804"/>
        <end position="918"/>
    </location>
</feature>
<evidence type="ECO:0000313" key="11">
    <source>
        <dbReference type="Proteomes" id="UP001145799"/>
    </source>
</evidence>
<keyword evidence="4 7" id="KW-1133">Transmembrane helix</keyword>
<evidence type="ECO:0000313" key="12">
    <source>
        <dbReference type="Proteomes" id="UP001183604"/>
    </source>
</evidence>
<feature type="transmembrane region" description="Helical" evidence="7">
    <location>
        <begin position="495"/>
        <end position="518"/>
    </location>
</feature>
<evidence type="ECO:0000313" key="9">
    <source>
        <dbReference type="EMBL" id="MDA1387532.1"/>
    </source>
</evidence>
<feature type="transmembrane region" description="Helical" evidence="7">
    <location>
        <begin position="899"/>
        <end position="920"/>
    </location>
</feature>
<sequence>MLANQRLAFRIARREALRYKGRSVLSITLLGLPLLAVAIGATAYDTAKLSKEETAEQYLGANDAYIEFAIPGAAIEQLNWDDRWVSYDVPGDSGFEEVPERDVPDTEILAALPDGTRLAPYSPQGGVGIALQAETDDGIASVQGYGYDLSDDLYANAGIEFLEGAAPGDGETVLNEAAAELLGLGVGDDLVVEGENGPTEMPVSGIVEIPWNLNEPMAIADSFEPEPLGWLVDTPDTLTKDQALALNELGLTVWAGSLLDEPPAPQFVQSTAPIDQAELMIYGLIVVAVIMEVVLLAGPAFAISAKRRTREFALMSANGATPAQIRSVVLSGGVLFGLIAAVAAIAVGVGIVAAATPWLEGVLGYRIAGLRVMPGLQASLVAVAIATGLLSALAAAISASRVNVVAALMGRAGRRSGSKRWMVVGVAMVAAGIASGLGGIALWSLPLMAAAIVLAQLGLVTCTPALLALAAKLGRWMPLAPRMALREAGRNRGSAAPAIAAVLGVVAAGMAFSMIAAATEARSEQEQDRDLPQGAMTLTLINNGGSDVAVDWDAALAEVEPRLRTRLDDLELTPVPEYSGWGGCGVVTAGPGQDVDCQWTAVRPEENRCPFWSAEISTEEAEQAAVEAAREDPRCDETVDPAWAYVDNVAGTTDPAVVAAYTDLEGAELDSAVDVLERGGVIVADEWAVTDGKVAFQQQITIWDENGGSSEPQDTFLELPAIAVDKGQLGINGMLLSPAAAEAMGMELSPWQREYLVSTSTEPDSADLESLAASLNQDFADGTARASFEVVDYTDPFVFYFVIAVTGLCALVALGATAVSTGLIVAEQRRDMSTLGAIGAAPSLRKRFAMWQTVVIAVFGAGLGTVAGFIGYALIRETLNRPLQFQYPFAALYGWELPWASFAIMLIAVPLTAALGAVVFTRATLPSERRLT</sequence>
<evidence type="ECO:0000256" key="2">
    <source>
        <dbReference type="ARBA" id="ARBA00022475"/>
    </source>
</evidence>
<evidence type="ECO:0000256" key="6">
    <source>
        <dbReference type="ARBA" id="ARBA00038076"/>
    </source>
</evidence>
<dbReference type="RefSeq" id="WP_270124037.1">
    <property type="nucleotide sequence ID" value="NZ_BAAAOM010000002.1"/>
</dbReference>
<comment type="caution">
    <text evidence="9">The sequence shown here is derived from an EMBL/GenBank/DDBJ whole genome shotgun (WGS) entry which is preliminary data.</text>
</comment>
<dbReference type="Pfam" id="PF02687">
    <property type="entry name" value="FtsX"/>
    <property type="match status" value="2"/>
</dbReference>
<dbReference type="EMBL" id="JAVDYD010000001">
    <property type="protein sequence ID" value="MDR7336703.1"/>
    <property type="molecule type" value="Genomic_DNA"/>
</dbReference>
<feature type="transmembrane region" description="Helical" evidence="7">
    <location>
        <begin position="449"/>
        <end position="474"/>
    </location>
</feature>
<feature type="transmembrane region" description="Helical" evidence="7">
    <location>
        <begin position="279"/>
        <end position="303"/>
    </location>
</feature>
<evidence type="ECO:0000259" key="8">
    <source>
        <dbReference type="Pfam" id="PF02687"/>
    </source>
</evidence>
<dbReference type="EMBL" id="JAPZVQ010000017">
    <property type="protein sequence ID" value="MDA1387532.1"/>
    <property type="molecule type" value="Genomic_DNA"/>
</dbReference>
<feature type="transmembrane region" description="Helical" evidence="7">
    <location>
        <begin position="854"/>
        <end position="875"/>
    </location>
</feature>
<reference evidence="9" key="1">
    <citation type="submission" date="2022-12" db="EMBL/GenBank/DDBJ databases">
        <title>Gycomyces niveus sp.nov., a novel actinomycete isolated from soil in Shouguang.</title>
        <authorList>
            <person name="Yang X."/>
        </authorList>
    </citation>
    <scope>NUCLEOTIDE SEQUENCE</scope>
    <source>
        <strain evidence="9">DSM 44724</strain>
    </source>
</reference>
<feature type="transmembrane region" description="Helical" evidence="7">
    <location>
        <begin position="797"/>
        <end position="825"/>
    </location>
</feature>
<name>A0A9X3PQS5_9ACTN</name>
<evidence type="ECO:0000256" key="7">
    <source>
        <dbReference type="SAM" id="Phobius"/>
    </source>
</evidence>
<gene>
    <name evidence="10" type="ORF">J2S69_000422</name>
    <name evidence="9" type="ORF">O2L01_21240</name>
</gene>
<dbReference type="Proteomes" id="UP001183604">
    <property type="component" value="Unassembled WGS sequence"/>
</dbReference>
<organism evidence="9 11">
    <name type="scientific">Glycomyces lechevalierae</name>
    <dbReference type="NCBI Taxonomy" id="256034"/>
    <lineage>
        <taxon>Bacteria</taxon>
        <taxon>Bacillati</taxon>
        <taxon>Actinomycetota</taxon>
        <taxon>Actinomycetes</taxon>
        <taxon>Glycomycetales</taxon>
        <taxon>Glycomycetaceae</taxon>
        <taxon>Glycomyces</taxon>
    </lineage>
</organism>
<feature type="domain" description="ABC3 transporter permease C-terminal" evidence="8">
    <location>
        <begin position="286"/>
        <end position="403"/>
    </location>
</feature>
<comment type="similarity">
    <text evidence="6">Belongs to the ABC-4 integral membrane protein family.</text>
</comment>
<keyword evidence="2" id="KW-1003">Cell membrane</keyword>
<dbReference type="AlphaFoldDB" id="A0A9X3PQS5"/>
<proteinExistence type="inferred from homology"/>
<feature type="transmembrane region" description="Helical" evidence="7">
    <location>
        <begin position="379"/>
        <end position="400"/>
    </location>
</feature>
<dbReference type="GO" id="GO:0022857">
    <property type="term" value="F:transmembrane transporter activity"/>
    <property type="evidence" value="ECO:0007669"/>
    <property type="project" value="TreeGrafter"/>
</dbReference>
<protein>
    <submittedName>
        <fullName evidence="10">ABC transport system permease protein</fullName>
    </submittedName>
</protein>
<dbReference type="PANTHER" id="PTHR30572:SF4">
    <property type="entry name" value="ABC TRANSPORTER PERMEASE YTRF"/>
    <property type="match status" value="1"/>
</dbReference>
<feature type="transmembrane region" description="Helical" evidence="7">
    <location>
        <begin position="334"/>
        <end position="359"/>
    </location>
</feature>
<keyword evidence="5 7" id="KW-0472">Membrane</keyword>
<dbReference type="Proteomes" id="UP001145799">
    <property type="component" value="Unassembled WGS sequence"/>
</dbReference>
<keyword evidence="3 7" id="KW-0812">Transmembrane</keyword>
<evidence type="ECO:0000256" key="5">
    <source>
        <dbReference type="ARBA" id="ARBA00023136"/>
    </source>
</evidence>
<evidence type="ECO:0000313" key="10">
    <source>
        <dbReference type="EMBL" id="MDR7336703.1"/>
    </source>
</evidence>